<name>A0A444LMD1_9HYPH</name>
<feature type="compositionally biased region" description="Basic and acidic residues" evidence="2">
    <location>
        <begin position="146"/>
        <end position="155"/>
    </location>
</feature>
<dbReference type="EMBL" id="SBIP01000001">
    <property type="protein sequence ID" value="RWX81474.1"/>
    <property type="molecule type" value="Genomic_DNA"/>
</dbReference>
<proteinExistence type="predicted"/>
<dbReference type="AlphaFoldDB" id="A0A444LMD1"/>
<evidence type="ECO:0000256" key="2">
    <source>
        <dbReference type="SAM" id="MobiDB-lite"/>
    </source>
</evidence>
<feature type="coiled-coil region" evidence="1">
    <location>
        <begin position="176"/>
        <end position="206"/>
    </location>
</feature>
<dbReference type="OrthoDB" id="8454019at2"/>
<organism evidence="3 4">
    <name type="scientific">Neorhizobium lilium</name>
    <dbReference type="NCBI Taxonomy" id="2503024"/>
    <lineage>
        <taxon>Bacteria</taxon>
        <taxon>Pseudomonadati</taxon>
        <taxon>Pseudomonadota</taxon>
        <taxon>Alphaproteobacteria</taxon>
        <taxon>Hyphomicrobiales</taxon>
        <taxon>Rhizobiaceae</taxon>
        <taxon>Rhizobium/Agrobacterium group</taxon>
        <taxon>Neorhizobium</taxon>
    </lineage>
</organism>
<evidence type="ECO:0000256" key="1">
    <source>
        <dbReference type="SAM" id="Coils"/>
    </source>
</evidence>
<gene>
    <name evidence="3" type="ORF">EPK99_04065</name>
</gene>
<protein>
    <submittedName>
        <fullName evidence="3">Transcriptional regulator</fullName>
    </submittedName>
</protein>
<evidence type="ECO:0000313" key="3">
    <source>
        <dbReference type="EMBL" id="RWX81474.1"/>
    </source>
</evidence>
<dbReference type="RefSeq" id="WP_128441319.1">
    <property type="nucleotide sequence ID" value="NZ_SBIP01000001.1"/>
</dbReference>
<keyword evidence="1" id="KW-0175">Coiled coil</keyword>
<feature type="region of interest" description="Disordered" evidence="2">
    <location>
        <begin position="41"/>
        <end position="173"/>
    </location>
</feature>
<accession>A0A444LMD1</accession>
<evidence type="ECO:0000313" key="4">
    <source>
        <dbReference type="Proteomes" id="UP000287687"/>
    </source>
</evidence>
<reference evidence="3 4" key="1">
    <citation type="submission" date="2019-01" db="EMBL/GenBank/DDBJ databases">
        <title>The draft genome of Rhizobium sp. 24NR.</title>
        <authorList>
            <person name="Liu L."/>
            <person name="Liang L."/>
            <person name="Shi S."/>
            <person name="Xu L."/>
            <person name="Wang X."/>
            <person name="Li L."/>
            <person name="Zhang X."/>
        </authorList>
    </citation>
    <scope>NUCLEOTIDE SEQUENCE [LARGE SCALE GENOMIC DNA]</scope>
    <source>
        <strain evidence="3 4">24NR</strain>
    </source>
</reference>
<comment type="caution">
    <text evidence="3">The sequence shown here is derived from an EMBL/GenBank/DDBJ whole genome shotgun (WGS) entry which is preliminary data.</text>
</comment>
<feature type="compositionally biased region" description="Polar residues" evidence="2">
    <location>
        <begin position="80"/>
        <end position="89"/>
    </location>
</feature>
<sequence length="215" mass="23755">MKKIQRSFVVEHKHGRRKADLKSNSIWGNMDLKSLARRVKEETMPFPSATPHDSITERKASSPEMFPAIPSLTRLPAQLKTASDAQETSMADETDTMTHAEAEAPAVETPIAPKQQRKPRAKKAAPETAAASKGIPGKQKRGPKIKGIDGADSAKRTYVKRSPRAAQTSTSAETAAIDALTDLLQLEEENQRLRKLLAEKLRAENADLRRRLELD</sequence>
<dbReference type="Proteomes" id="UP000287687">
    <property type="component" value="Unassembled WGS sequence"/>
</dbReference>
<keyword evidence="4" id="KW-1185">Reference proteome</keyword>